<protein>
    <submittedName>
        <fullName evidence="2">THUMP domain-containing protein 1</fullName>
    </submittedName>
</protein>
<gene>
    <name evidence="2" type="primary">THUMPD1</name>
    <name evidence="2" type="ORF">TNCT_238961</name>
</gene>
<dbReference type="SUPFAM" id="SSF143437">
    <property type="entry name" value="THUMP domain-like"/>
    <property type="match status" value="1"/>
</dbReference>
<evidence type="ECO:0000313" key="3">
    <source>
        <dbReference type="Proteomes" id="UP000887116"/>
    </source>
</evidence>
<dbReference type="Gene3D" id="3.30.2300.10">
    <property type="entry name" value="THUMP superfamily"/>
    <property type="match status" value="1"/>
</dbReference>
<dbReference type="GO" id="GO:0006400">
    <property type="term" value="P:tRNA modification"/>
    <property type="evidence" value="ECO:0007669"/>
    <property type="project" value="InterPro"/>
</dbReference>
<keyword evidence="3" id="KW-1185">Reference proteome</keyword>
<evidence type="ECO:0000313" key="2">
    <source>
        <dbReference type="EMBL" id="GFR12417.1"/>
    </source>
</evidence>
<dbReference type="OrthoDB" id="367221at2759"/>
<dbReference type="Pfam" id="PF02926">
    <property type="entry name" value="THUMP"/>
    <property type="match status" value="1"/>
</dbReference>
<dbReference type="Proteomes" id="UP000887116">
    <property type="component" value="Unassembled WGS sequence"/>
</dbReference>
<comment type="caution">
    <text evidence="2">The sequence shown here is derived from an EMBL/GenBank/DDBJ whole genome shotgun (WGS) entry which is preliminary data.</text>
</comment>
<dbReference type="CDD" id="cd11717">
    <property type="entry name" value="THUMP_THUMPD1_like"/>
    <property type="match status" value="1"/>
</dbReference>
<dbReference type="EMBL" id="BMAO01036677">
    <property type="protein sequence ID" value="GFR12417.1"/>
    <property type="molecule type" value="Genomic_DNA"/>
</dbReference>
<evidence type="ECO:0000259" key="1">
    <source>
        <dbReference type="Pfam" id="PF02926"/>
    </source>
</evidence>
<dbReference type="InterPro" id="IPR004114">
    <property type="entry name" value="THUMP_dom"/>
</dbReference>
<accession>A0A8X6LL74</accession>
<dbReference type="AlphaFoldDB" id="A0A8X6LL74"/>
<dbReference type="PANTHER" id="PTHR13452:SF10">
    <property type="entry name" value="THUMP DOMAIN-CONTAINING PROTEIN 1"/>
    <property type="match status" value="1"/>
</dbReference>
<dbReference type="InterPro" id="IPR040183">
    <property type="entry name" value="THUMPD1-like"/>
</dbReference>
<feature type="domain" description="THUMP" evidence="1">
    <location>
        <begin position="169"/>
        <end position="232"/>
    </location>
</feature>
<dbReference type="GO" id="GO:0003723">
    <property type="term" value="F:RNA binding"/>
    <property type="evidence" value="ECO:0007669"/>
    <property type="project" value="InterPro"/>
</dbReference>
<sequence>MSSVKKNEKRKKKKQYYQAAKKQKTGVLEAGLKGFLITCNNEHPCVKESYNLLNEFADELFGTEIKDVEKSVSAEIDIEEELKKEIEGIKCNKRRFQQVRTMVKGILFINTTIPDPTYLATTIFDKVLMTGQKKGRFILKMIPIIITCKATQNDIRKHLDDYLQNFTKDDINKKISHKIESKIRHNTNLSTSHILWYFRESVEKYAPDWTVSLTEPQIVISVYVLRNICCIGFLKNYIAYKKYNLSEAATVNSISESTETETKITSTESTS</sequence>
<proteinExistence type="predicted"/>
<dbReference type="PANTHER" id="PTHR13452">
    <property type="entry name" value="THUMP DOMAIN CONTAINING PROTEIN 1-RELATED"/>
    <property type="match status" value="1"/>
</dbReference>
<reference evidence="2" key="1">
    <citation type="submission" date="2020-07" db="EMBL/GenBank/DDBJ databases">
        <title>Multicomponent nature underlies the extraordinary mechanical properties of spider dragline silk.</title>
        <authorList>
            <person name="Kono N."/>
            <person name="Nakamura H."/>
            <person name="Mori M."/>
            <person name="Yoshida Y."/>
            <person name="Ohtoshi R."/>
            <person name="Malay A.D."/>
            <person name="Moran D.A.P."/>
            <person name="Tomita M."/>
            <person name="Numata K."/>
            <person name="Arakawa K."/>
        </authorList>
    </citation>
    <scope>NUCLEOTIDE SEQUENCE</scope>
</reference>
<organism evidence="2 3">
    <name type="scientific">Trichonephila clavata</name>
    <name type="common">Joro spider</name>
    <name type="synonym">Nephila clavata</name>
    <dbReference type="NCBI Taxonomy" id="2740835"/>
    <lineage>
        <taxon>Eukaryota</taxon>
        <taxon>Metazoa</taxon>
        <taxon>Ecdysozoa</taxon>
        <taxon>Arthropoda</taxon>
        <taxon>Chelicerata</taxon>
        <taxon>Arachnida</taxon>
        <taxon>Araneae</taxon>
        <taxon>Araneomorphae</taxon>
        <taxon>Entelegynae</taxon>
        <taxon>Araneoidea</taxon>
        <taxon>Nephilidae</taxon>
        <taxon>Trichonephila</taxon>
    </lineage>
</organism>
<name>A0A8X6LL74_TRICU</name>